<dbReference type="PROSITE" id="PS50294">
    <property type="entry name" value="WD_REPEATS_REGION"/>
    <property type="match status" value="7"/>
</dbReference>
<evidence type="ECO:0000256" key="3">
    <source>
        <dbReference type="PROSITE-ProRule" id="PRU00221"/>
    </source>
</evidence>
<name>A0A517ZQD2_9PLAN</name>
<feature type="repeat" description="WD" evidence="3">
    <location>
        <begin position="1208"/>
        <end position="1249"/>
    </location>
</feature>
<dbReference type="InterPro" id="IPR001680">
    <property type="entry name" value="WD40_rpt"/>
</dbReference>
<dbReference type="InterPro" id="IPR036322">
    <property type="entry name" value="WD40_repeat_dom_sf"/>
</dbReference>
<accession>A0A517ZQD2</accession>
<organism evidence="5 6">
    <name type="scientific">Symmachiella dynata</name>
    <dbReference type="NCBI Taxonomy" id="2527995"/>
    <lineage>
        <taxon>Bacteria</taxon>
        <taxon>Pseudomonadati</taxon>
        <taxon>Planctomycetota</taxon>
        <taxon>Planctomycetia</taxon>
        <taxon>Planctomycetales</taxon>
        <taxon>Planctomycetaceae</taxon>
        <taxon>Symmachiella</taxon>
    </lineage>
</organism>
<dbReference type="SUPFAM" id="SSF50998">
    <property type="entry name" value="Quinoprotein alcohol dehydrogenase-like"/>
    <property type="match status" value="1"/>
</dbReference>
<reference evidence="5 6" key="1">
    <citation type="submission" date="2019-02" db="EMBL/GenBank/DDBJ databases">
        <title>Deep-cultivation of Planctomycetes and their phenomic and genomic characterization uncovers novel biology.</title>
        <authorList>
            <person name="Wiegand S."/>
            <person name="Jogler M."/>
            <person name="Boedeker C."/>
            <person name="Pinto D."/>
            <person name="Vollmers J."/>
            <person name="Rivas-Marin E."/>
            <person name="Kohn T."/>
            <person name="Peeters S.H."/>
            <person name="Heuer A."/>
            <person name="Rast P."/>
            <person name="Oberbeckmann S."/>
            <person name="Bunk B."/>
            <person name="Jeske O."/>
            <person name="Meyerdierks A."/>
            <person name="Storesund J.E."/>
            <person name="Kallscheuer N."/>
            <person name="Luecker S."/>
            <person name="Lage O.M."/>
            <person name="Pohl T."/>
            <person name="Merkel B.J."/>
            <person name="Hornburger P."/>
            <person name="Mueller R.-W."/>
            <person name="Bruemmer F."/>
            <person name="Labrenz M."/>
            <person name="Spormann A.M."/>
            <person name="Op den Camp H."/>
            <person name="Overmann J."/>
            <person name="Amann R."/>
            <person name="Jetten M.S.M."/>
            <person name="Mascher T."/>
            <person name="Medema M.H."/>
            <person name="Devos D.P."/>
            <person name="Kaster A.-K."/>
            <person name="Ovreas L."/>
            <person name="Rohde M."/>
            <person name="Galperin M.Y."/>
            <person name="Jogler C."/>
        </authorList>
    </citation>
    <scope>NUCLEOTIDE SEQUENCE [LARGE SCALE GENOMIC DNA]</scope>
    <source>
        <strain evidence="5 6">Mal52</strain>
    </source>
</reference>
<evidence type="ECO:0000313" key="6">
    <source>
        <dbReference type="Proteomes" id="UP000319383"/>
    </source>
</evidence>
<feature type="repeat" description="WD" evidence="3">
    <location>
        <begin position="1291"/>
        <end position="1332"/>
    </location>
</feature>
<keyword evidence="1 3" id="KW-0853">WD repeat</keyword>
<gene>
    <name evidence="5" type="ORF">Mal52_31770</name>
</gene>
<dbReference type="SUPFAM" id="SSF69322">
    <property type="entry name" value="Tricorn protease domain 2"/>
    <property type="match status" value="1"/>
</dbReference>
<dbReference type="SUPFAM" id="SSF50978">
    <property type="entry name" value="WD40 repeat-like"/>
    <property type="match status" value="2"/>
</dbReference>
<sequence precursor="true">MSLSIPVNGLVAALLLTTAVSPLYAAQEQSANGTSESPPFQIRVFSGHTQPVWDLCFTPDGQRLVSAAADNTVRVWDVTGGQQLHQLAGHTDVVRCVAVSPDGKLAASGGTDKTVRFWDLQSGTALPIVLQHPGTVQSLAFAPDGQSLATGATDRKIRLWNVKTGNKIREIDGHEETVSGIVFSPDGKTLVAREGTPLLDFSSRKTGSKLLRMWSVETGQLIKVLEGHEAPPVGLSFSADGKVLSTIDMVNTYIQWNSQGELVQKDEVGVIGITAACDFVPGTKYVVKADSHRAKLLKVEQKLLTRTFLGHSLEIHAVAVTPDGRSFASAGDDHDIRLWDLPDVPHVEKLVDYWKYVRIAPTEESERDRYYLSLREDMSLFPAVEGQTEAEQVQWKTVRLNQNNTNFDALRFKSPLDVPADLYWAVVNNNTFHRLGFISEQGSEKDLGGSKIVSHVKLAGVQLDENGTVGFDSLEGGRIQPEQEYLMWFVFNAKKSYQVPLPVDLQLILFFAPSGTHPPAKTAEDVARVLGMKTPFERNLIICRCADDQVGTPPPAKIDVVDAFRAVFQNTNGWIDIPETLDGHAVAFEAANAKQTSNPAEVHLHVKESGLLMLAASWEHSPSPKHPLFSKRTTREHLIERYWQPLGSVTRRLDNGQLSRHELFRRYVEAGEELRFFTQTTSRPFVIVPRSWAVEQIINQLPPTVTLPTDESAINMALTPDGSMVAIVDSKNQIHLHEINTGRELATFVGSSGHPWLSISPDGRFLAARGTAATEVFLWNIPQRRLHAQIEDINFMADDAAFSPDSQSLAIIDRYDHAEKSQIILWDVETKSRRKVLKSEDFLEKALSFSPDGKFLAVIGVQVVEGYSFGHQVRLLDIATEKVVHTWSSWKRRMFGRTFSPDNQTLAISEFNGVHPLQTRYRVRLVNYHTGEDLGYLDGHTRKITAMRFTPDGSQLITAGADSTIRVWDIKTQTLKAVQLMGPVFYGNDSRRNMRGQLTISADGTRFATIAYQPTVWRLDSFATDNRQEERDRHGDYQSSIIDLAFTSDSKSLVVASASNSWETEFDTQDWQPREETTYRRNVKPDAVSSDGKRFAAIGDGILLYNASNGKTIKTLGQGIRPQGSVTFSQDGNIVAACYRDDLVRVWDVNSGLLIATAKLSKPYHAALSQDGRQLATSGRDDRSGIVQIWDLSDRPRPATQPLKLLATLEQGHRVRSLRFSPDGKWLATGDDNDRLKVWDLATQSVAHELKGCAGYFSPNGNKLATIFCRKDAQTIVIWDLDQGTKLHECTGGHLAAVTTVTFSPDGTRLATGGRGGQVTLWDVASGKQSWTPLQTK</sequence>
<feature type="repeat" description="WD" evidence="3">
    <location>
        <begin position="45"/>
        <end position="86"/>
    </location>
</feature>
<dbReference type="PROSITE" id="PS00678">
    <property type="entry name" value="WD_REPEATS_1"/>
    <property type="match status" value="6"/>
</dbReference>
<protein>
    <submittedName>
        <fullName evidence="5">Translocation protein TolB</fullName>
    </submittedName>
</protein>
<dbReference type="InterPro" id="IPR011047">
    <property type="entry name" value="Quinoprotein_ADH-like_sf"/>
</dbReference>
<keyword evidence="6" id="KW-1185">Reference proteome</keyword>
<feature type="repeat" description="WD" evidence="3">
    <location>
        <begin position="308"/>
        <end position="341"/>
    </location>
</feature>
<dbReference type="KEGG" id="sdyn:Mal52_31770"/>
<dbReference type="Pfam" id="PF00400">
    <property type="entry name" value="WD40"/>
    <property type="match status" value="9"/>
</dbReference>
<evidence type="ECO:0000256" key="1">
    <source>
        <dbReference type="ARBA" id="ARBA00022574"/>
    </source>
</evidence>
<feature type="repeat" description="WD" evidence="3">
    <location>
        <begin position="87"/>
        <end position="128"/>
    </location>
</feature>
<evidence type="ECO:0000313" key="5">
    <source>
        <dbReference type="EMBL" id="QDU44691.1"/>
    </source>
</evidence>
<dbReference type="EMBL" id="CP036276">
    <property type="protein sequence ID" value="QDU44691.1"/>
    <property type="molecule type" value="Genomic_DNA"/>
</dbReference>
<dbReference type="InterPro" id="IPR020472">
    <property type="entry name" value="WD40_PAC1"/>
</dbReference>
<proteinExistence type="predicted"/>
<dbReference type="PANTHER" id="PTHR19879">
    <property type="entry name" value="TRANSCRIPTION INITIATION FACTOR TFIID"/>
    <property type="match status" value="1"/>
</dbReference>
<feature type="repeat" description="WD" evidence="3">
    <location>
        <begin position="129"/>
        <end position="170"/>
    </location>
</feature>
<feature type="signal peptide" evidence="4">
    <location>
        <begin position="1"/>
        <end position="25"/>
    </location>
</feature>
<keyword evidence="2" id="KW-0677">Repeat</keyword>
<dbReference type="Gene3D" id="2.130.10.10">
    <property type="entry name" value="YVTN repeat-like/Quinoprotein amine dehydrogenase"/>
    <property type="match status" value="7"/>
</dbReference>
<keyword evidence="4" id="KW-0732">Signal</keyword>
<dbReference type="Proteomes" id="UP000319383">
    <property type="component" value="Chromosome"/>
</dbReference>
<dbReference type="PRINTS" id="PR00320">
    <property type="entry name" value="GPROTEINBRPT"/>
</dbReference>
<feature type="repeat" description="WD" evidence="3">
    <location>
        <begin position="1125"/>
        <end position="1157"/>
    </location>
</feature>
<dbReference type="PROSITE" id="PS50082">
    <property type="entry name" value="WD_REPEATS_2"/>
    <property type="match status" value="8"/>
</dbReference>
<feature type="repeat" description="WD" evidence="3">
    <location>
        <begin position="937"/>
        <end position="978"/>
    </location>
</feature>
<dbReference type="InterPro" id="IPR015943">
    <property type="entry name" value="WD40/YVTN_repeat-like_dom_sf"/>
</dbReference>
<evidence type="ECO:0000256" key="4">
    <source>
        <dbReference type="SAM" id="SignalP"/>
    </source>
</evidence>
<dbReference type="RefSeq" id="WP_145377007.1">
    <property type="nucleotide sequence ID" value="NZ_CP036276.1"/>
</dbReference>
<dbReference type="SMART" id="SM00320">
    <property type="entry name" value="WD40"/>
    <property type="match status" value="13"/>
</dbReference>
<evidence type="ECO:0000256" key="2">
    <source>
        <dbReference type="ARBA" id="ARBA00022737"/>
    </source>
</evidence>
<dbReference type="PANTHER" id="PTHR19879:SF9">
    <property type="entry name" value="TRANSCRIPTION INITIATION FACTOR TFIID SUBUNIT 5"/>
    <property type="match status" value="1"/>
</dbReference>
<dbReference type="CDD" id="cd00200">
    <property type="entry name" value="WD40"/>
    <property type="match status" value="2"/>
</dbReference>
<dbReference type="InterPro" id="IPR019775">
    <property type="entry name" value="WD40_repeat_CS"/>
</dbReference>
<feature type="chain" id="PRO_5021751871" evidence="4">
    <location>
        <begin position="26"/>
        <end position="1337"/>
    </location>
</feature>